<organism evidence="12 13">
    <name type="scientific">Volvox africanus</name>
    <dbReference type="NCBI Taxonomy" id="51714"/>
    <lineage>
        <taxon>Eukaryota</taxon>
        <taxon>Viridiplantae</taxon>
        <taxon>Chlorophyta</taxon>
        <taxon>core chlorophytes</taxon>
        <taxon>Chlorophyceae</taxon>
        <taxon>CS clade</taxon>
        <taxon>Chlamydomonadales</taxon>
        <taxon>Volvocaceae</taxon>
        <taxon>Volvox</taxon>
    </lineage>
</organism>
<dbReference type="InterPro" id="IPR051681">
    <property type="entry name" value="Ser/Thr_Kinases-Pseudokinases"/>
</dbReference>
<evidence type="ECO:0000256" key="8">
    <source>
        <dbReference type="ARBA" id="ARBA00048679"/>
    </source>
</evidence>
<comment type="catalytic activity">
    <reaction evidence="8">
        <text>L-seryl-[protein] + ATP = O-phospho-L-seryl-[protein] + ADP + H(+)</text>
        <dbReference type="Rhea" id="RHEA:17989"/>
        <dbReference type="Rhea" id="RHEA-COMP:9863"/>
        <dbReference type="Rhea" id="RHEA-COMP:11604"/>
        <dbReference type="ChEBI" id="CHEBI:15378"/>
        <dbReference type="ChEBI" id="CHEBI:29999"/>
        <dbReference type="ChEBI" id="CHEBI:30616"/>
        <dbReference type="ChEBI" id="CHEBI:83421"/>
        <dbReference type="ChEBI" id="CHEBI:456216"/>
        <dbReference type="EC" id="2.7.11.1"/>
    </reaction>
</comment>
<dbReference type="SUPFAM" id="SSF56112">
    <property type="entry name" value="Protein kinase-like (PK-like)"/>
    <property type="match status" value="1"/>
</dbReference>
<feature type="compositionally biased region" description="Pro residues" evidence="10">
    <location>
        <begin position="932"/>
        <end position="946"/>
    </location>
</feature>
<feature type="compositionally biased region" description="Basic residues" evidence="10">
    <location>
        <begin position="1"/>
        <end position="16"/>
    </location>
</feature>
<dbReference type="Proteomes" id="UP001165090">
    <property type="component" value="Unassembled WGS sequence"/>
</dbReference>
<dbReference type="PANTHER" id="PTHR44329:SF285">
    <property type="entry name" value="V-MOS MOLONEY MURINE SARCOMA VIRAL ONCO HOMOLOG"/>
    <property type="match status" value="1"/>
</dbReference>
<feature type="region of interest" description="Disordered" evidence="10">
    <location>
        <begin position="1"/>
        <end position="21"/>
    </location>
</feature>
<feature type="binding site" evidence="9">
    <location>
        <position position="435"/>
    </location>
    <ligand>
        <name>ATP</name>
        <dbReference type="ChEBI" id="CHEBI:30616"/>
    </ligand>
</feature>
<feature type="region of interest" description="Disordered" evidence="10">
    <location>
        <begin position="924"/>
        <end position="948"/>
    </location>
</feature>
<dbReference type="InterPro" id="IPR001245">
    <property type="entry name" value="Ser-Thr/Tyr_kinase_cat_dom"/>
</dbReference>
<evidence type="ECO:0000256" key="5">
    <source>
        <dbReference type="ARBA" id="ARBA00022777"/>
    </source>
</evidence>
<evidence type="ECO:0000259" key="11">
    <source>
        <dbReference type="PROSITE" id="PS50011"/>
    </source>
</evidence>
<keyword evidence="6 9" id="KW-0067">ATP-binding</keyword>
<reference evidence="12 13" key="1">
    <citation type="journal article" date="2023" name="IScience">
        <title>Expanded male sex-determining region conserved during the evolution of homothallism in the green alga Volvox.</title>
        <authorList>
            <person name="Yamamoto K."/>
            <person name="Matsuzaki R."/>
            <person name="Mahakham W."/>
            <person name="Heman W."/>
            <person name="Sekimoto H."/>
            <person name="Kawachi M."/>
            <person name="Minakuchi Y."/>
            <person name="Toyoda A."/>
            <person name="Nozaki H."/>
        </authorList>
    </citation>
    <scope>NUCLEOTIDE SEQUENCE [LARGE SCALE GENOMIC DNA]</scope>
    <source>
        <strain evidence="12 13">NIES-4468</strain>
    </source>
</reference>
<evidence type="ECO:0000256" key="6">
    <source>
        <dbReference type="ARBA" id="ARBA00022840"/>
    </source>
</evidence>
<evidence type="ECO:0000256" key="9">
    <source>
        <dbReference type="PROSITE-ProRule" id="PRU10141"/>
    </source>
</evidence>
<keyword evidence="2" id="KW-0723">Serine/threonine-protein kinase</keyword>
<comment type="catalytic activity">
    <reaction evidence="7">
        <text>L-threonyl-[protein] + ATP = O-phospho-L-threonyl-[protein] + ADP + H(+)</text>
        <dbReference type="Rhea" id="RHEA:46608"/>
        <dbReference type="Rhea" id="RHEA-COMP:11060"/>
        <dbReference type="Rhea" id="RHEA-COMP:11605"/>
        <dbReference type="ChEBI" id="CHEBI:15378"/>
        <dbReference type="ChEBI" id="CHEBI:30013"/>
        <dbReference type="ChEBI" id="CHEBI:30616"/>
        <dbReference type="ChEBI" id="CHEBI:61977"/>
        <dbReference type="ChEBI" id="CHEBI:456216"/>
        <dbReference type="EC" id="2.7.11.1"/>
    </reaction>
</comment>
<evidence type="ECO:0000256" key="1">
    <source>
        <dbReference type="ARBA" id="ARBA00012513"/>
    </source>
</evidence>
<dbReference type="InterPro" id="IPR008271">
    <property type="entry name" value="Ser/Thr_kinase_AS"/>
</dbReference>
<evidence type="ECO:0000256" key="2">
    <source>
        <dbReference type="ARBA" id="ARBA00022527"/>
    </source>
</evidence>
<keyword evidence="4 9" id="KW-0547">Nucleotide-binding</keyword>
<dbReference type="SMART" id="SM00220">
    <property type="entry name" value="S_TKc"/>
    <property type="match status" value="1"/>
</dbReference>
<feature type="domain" description="Protein kinase" evidence="11">
    <location>
        <begin position="407"/>
        <end position="686"/>
    </location>
</feature>
<dbReference type="EMBL" id="BSDZ01000014">
    <property type="protein sequence ID" value="GLI63160.1"/>
    <property type="molecule type" value="Genomic_DNA"/>
</dbReference>
<dbReference type="CDD" id="cd13999">
    <property type="entry name" value="STKc_MAP3K-like"/>
    <property type="match status" value="1"/>
</dbReference>
<evidence type="ECO:0000313" key="12">
    <source>
        <dbReference type="EMBL" id="GLI63160.1"/>
    </source>
</evidence>
<gene>
    <name evidence="12" type="ORF">VaNZ11_005931</name>
</gene>
<dbReference type="PROSITE" id="PS00107">
    <property type="entry name" value="PROTEIN_KINASE_ATP"/>
    <property type="match status" value="1"/>
</dbReference>
<dbReference type="InterPro" id="IPR000719">
    <property type="entry name" value="Prot_kinase_dom"/>
</dbReference>
<keyword evidence="13" id="KW-1185">Reference proteome</keyword>
<dbReference type="PROSITE" id="PS50011">
    <property type="entry name" value="PROTEIN_KINASE_DOM"/>
    <property type="match status" value="1"/>
</dbReference>
<dbReference type="Pfam" id="PF07714">
    <property type="entry name" value="PK_Tyr_Ser-Thr"/>
    <property type="match status" value="1"/>
</dbReference>
<keyword evidence="3" id="KW-0808">Transferase</keyword>
<dbReference type="Gene3D" id="1.10.510.10">
    <property type="entry name" value="Transferase(Phosphotransferase) domain 1"/>
    <property type="match status" value="1"/>
</dbReference>
<evidence type="ECO:0000256" key="10">
    <source>
        <dbReference type="SAM" id="MobiDB-lite"/>
    </source>
</evidence>
<dbReference type="PROSITE" id="PS00108">
    <property type="entry name" value="PROTEIN_KINASE_ST"/>
    <property type="match status" value="1"/>
</dbReference>
<dbReference type="EC" id="2.7.11.1" evidence="1"/>
<keyword evidence="5" id="KW-0418">Kinase</keyword>
<dbReference type="InterPro" id="IPR017441">
    <property type="entry name" value="Protein_kinase_ATP_BS"/>
</dbReference>
<dbReference type="Gene3D" id="3.30.200.20">
    <property type="entry name" value="Phosphorylase Kinase, domain 1"/>
    <property type="match status" value="1"/>
</dbReference>
<comment type="caution">
    <text evidence="12">The sequence shown here is derived from an EMBL/GenBank/DDBJ whole genome shotgun (WGS) entry which is preliminary data.</text>
</comment>
<protein>
    <recommendedName>
        <fullName evidence="1">non-specific serine/threonine protein kinase</fullName>
        <ecNumber evidence="1">2.7.11.1</ecNumber>
    </recommendedName>
</protein>
<evidence type="ECO:0000256" key="3">
    <source>
        <dbReference type="ARBA" id="ARBA00022679"/>
    </source>
</evidence>
<proteinExistence type="predicted"/>
<evidence type="ECO:0000256" key="4">
    <source>
        <dbReference type="ARBA" id="ARBA00022741"/>
    </source>
</evidence>
<accession>A0ABQ5RZY3</accession>
<dbReference type="InterPro" id="IPR011009">
    <property type="entry name" value="Kinase-like_dom_sf"/>
</dbReference>
<sequence>MGLSGHRRHRAGHRRTSGSQEAKWARLGSGSLWTLKSIRDLSEYKSVRNARQASLNVAALSAKAAAQPLSGVKTTLSHVSTEWRPAIGRRFEDDEWARQSENLSSSQPVACAAGFGPKWSDFWSDPYEPSDWAGALECSLRRRSICSAQFSLDAECQSSYLTTAVTTVPSHTNMTVEGTNSDSIPSPMRPAPLALDVSVSSEHTVEGPLGAPRACAGGVSRRLEQLPSGAEFLPPYISAFGETRGEVSRACGLPPLPSHITVFGDNESFTSRVPGNGGDKFMGIGACRQHIGELPRMQHTHAIADGPGFTTSKNAEAGLCDHGVWAHGRGGSENLFTQIMLTTSVPEPPAAPAGNPLVLGDSFSPARAPAMGLGLVAGGPGADATHIGAVAQCSPLRGVVRVRKTEVSNEEKIGEGAFGQVSRADVFPYGDVAIKWIKPEHIAKHSDAFLVEADILANLNHPNIVRMLGVVTSPPAGDNAGDCNGGAATGVSDPVVGIVTEFVGNGTLGQVVRSPSGRLSTRQCARIALQVALGMAYLHSQSPAIVHFDLKPENVLIQGEGENMVAKIADFGLSKPKHGKYVSCPMPRGTLPYMAPEVVFGNGEVSEKVDVYSMGVTLWQLHTGEEPFMRLSNQEILMGLESGTLHLPIPSTCDPEWRSLVETCMDPNPDNRPSFRELATQLRGILNNKARTVNTSRPCAEVAVAAAVAVLDSDTIGRTLPRLPVMPLAPATPAAPTAPPLPLQQQQQQQHLYLQDVLPPPHPLVRLFQQQPPTPPSPPLVQALPYQFGDMPYVLLPQAMVQNALKAQVPPASYKPPPPLFHPLPMLSPALPQLLHLSPPLTRPSTPPLQLEQPLLIPHQQQCNSPLRQQQKPLAAVQVQHPYGNPLVLQAACQNVLQTQPLAQQKVLPYNKTRPQLLQPLPLLPPQLLQHPSPPPTPPSTPPPQLEHPLFTQLHQQYVNQGLPMKAMRQNPLQAQLASYKPPLPPLQGNQQLQYLMQVTPPLF</sequence>
<name>A0ABQ5RZY3_9CHLO</name>
<evidence type="ECO:0000256" key="7">
    <source>
        <dbReference type="ARBA" id="ARBA00047899"/>
    </source>
</evidence>
<evidence type="ECO:0000313" key="13">
    <source>
        <dbReference type="Proteomes" id="UP001165090"/>
    </source>
</evidence>
<dbReference type="PANTHER" id="PTHR44329">
    <property type="entry name" value="SERINE/THREONINE-PROTEIN KINASE TNNI3K-RELATED"/>
    <property type="match status" value="1"/>
</dbReference>